<accession>A0A4C1WVK2</accession>
<dbReference type="Proteomes" id="UP000299102">
    <property type="component" value="Unassembled WGS sequence"/>
</dbReference>
<organism evidence="1 2">
    <name type="scientific">Eumeta variegata</name>
    <name type="common">Bagworm moth</name>
    <name type="synonym">Eumeta japonica</name>
    <dbReference type="NCBI Taxonomy" id="151549"/>
    <lineage>
        <taxon>Eukaryota</taxon>
        <taxon>Metazoa</taxon>
        <taxon>Ecdysozoa</taxon>
        <taxon>Arthropoda</taxon>
        <taxon>Hexapoda</taxon>
        <taxon>Insecta</taxon>
        <taxon>Pterygota</taxon>
        <taxon>Neoptera</taxon>
        <taxon>Endopterygota</taxon>
        <taxon>Lepidoptera</taxon>
        <taxon>Glossata</taxon>
        <taxon>Ditrysia</taxon>
        <taxon>Tineoidea</taxon>
        <taxon>Psychidae</taxon>
        <taxon>Oiketicinae</taxon>
        <taxon>Eumeta</taxon>
    </lineage>
</organism>
<dbReference type="STRING" id="151549.A0A4C1WVK2"/>
<dbReference type="InterPro" id="IPR013083">
    <property type="entry name" value="Znf_RING/FYVE/PHD"/>
</dbReference>
<sequence length="139" mass="15450">MVCCELSDENCQFEPCGHRIACEDCAARMKKCLACGTAIGRFLLRKQSLFKLLGDNLLRKSFCMRPAVEKRRSEATELIGPWTAAKCRTAALPGVQAARVGRDSGVQDLHGTPVLSGIPMWTPDLFHMCRHSYYVPHVP</sequence>
<dbReference type="EMBL" id="BGZK01000669">
    <property type="protein sequence ID" value="GBP55458.1"/>
    <property type="molecule type" value="Genomic_DNA"/>
</dbReference>
<evidence type="ECO:0000313" key="1">
    <source>
        <dbReference type="EMBL" id="GBP55458.1"/>
    </source>
</evidence>
<comment type="caution">
    <text evidence="1">The sequence shown here is derived from an EMBL/GenBank/DDBJ whole genome shotgun (WGS) entry which is preliminary data.</text>
</comment>
<protein>
    <submittedName>
        <fullName evidence="1">Uncharacterized protein</fullName>
    </submittedName>
</protein>
<dbReference type="Pfam" id="PF13920">
    <property type="entry name" value="zf-C3HC4_3"/>
    <property type="match status" value="1"/>
</dbReference>
<gene>
    <name evidence="1" type="ORF">EVAR_42634_1</name>
</gene>
<dbReference type="OrthoDB" id="2122982at2759"/>
<evidence type="ECO:0000313" key="2">
    <source>
        <dbReference type="Proteomes" id="UP000299102"/>
    </source>
</evidence>
<reference evidence="1 2" key="1">
    <citation type="journal article" date="2019" name="Commun. Biol.">
        <title>The bagworm genome reveals a unique fibroin gene that provides high tensile strength.</title>
        <authorList>
            <person name="Kono N."/>
            <person name="Nakamura H."/>
            <person name="Ohtoshi R."/>
            <person name="Tomita M."/>
            <person name="Numata K."/>
            <person name="Arakawa K."/>
        </authorList>
    </citation>
    <scope>NUCLEOTIDE SEQUENCE [LARGE SCALE GENOMIC DNA]</scope>
</reference>
<keyword evidence="2" id="KW-1185">Reference proteome</keyword>
<dbReference type="AlphaFoldDB" id="A0A4C1WVK2"/>
<proteinExistence type="predicted"/>
<name>A0A4C1WVK2_EUMVA</name>
<dbReference type="Gene3D" id="3.30.40.10">
    <property type="entry name" value="Zinc/RING finger domain, C3HC4 (zinc finger)"/>
    <property type="match status" value="1"/>
</dbReference>